<keyword evidence="2" id="KW-1185">Reference proteome</keyword>
<comment type="caution">
    <text evidence="1">The sequence shown here is derived from an EMBL/GenBank/DDBJ whole genome shotgun (WGS) entry which is preliminary data.</text>
</comment>
<sequence>MVTDLAALLDRLPDGWSRVTFDGRTYGVTRTRAVDGHAISLYAEELGGTDVVSANVYRTAEEDLLRPCEMPGAKVIAFLRGLEPA</sequence>
<evidence type="ECO:0000313" key="1">
    <source>
        <dbReference type="EMBL" id="RYP87576.1"/>
    </source>
</evidence>
<organism evidence="1 2">
    <name type="scientific">Nocardioides guangzhouensis</name>
    <dbReference type="NCBI Taxonomy" id="2497878"/>
    <lineage>
        <taxon>Bacteria</taxon>
        <taxon>Bacillati</taxon>
        <taxon>Actinomycetota</taxon>
        <taxon>Actinomycetes</taxon>
        <taxon>Propionibacteriales</taxon>
        <taxon>Nocardioidaceae</taxon>
        <taxon>Nocardioides</taxon>
    </lineage>
</organism>
<protein>
    <submittedName>
        <fullName evidence="1">Peptide methionine sulfoxide reductase</fullName>
    </submittedName>
</protein>
<dbReference type="EMBL" id="SDKM01000006">
    <property type="protein sequence ID" value="RYP87576.1"/>
    <property type="molecule type" value="Genomic_DNA"/>
</dbReference>
<dbReference type="AlphaFoldDB" id="A0A4Q4ZJA2"/>
<dbReference type="OrthoDB" id="1189996at2"/>
<gene>
    <name evidence="1" type="ORF">EKO23_05955</name>
</gene>
<reference evidence="1 2" key="1">
    <citation type="submission" date="2019-01" db="EMBL/GenBank/DDBJ databases">
        <title>Nocardioides guangzhouensis sp. nov., an actinobacterium isolated from soil.</title>
        <authorList>
            <person name="Fu Y."/>
            <person name="Cai Y."/>
            <person name="Lin Z."/>
            <person name="Chen P."/>
        </authorList>
    </citation>
    <scope>NUCLEOTIDE SEQUENCE [LARGE SCALE GENOMIC DNA]</scope>
    <source>
        <strain evidence="1 2">130</strain>
    </source>
</reference>
<name>A0A4Q4ZJA2_9ACTN</name>
<proteinExistence type="predicted"/>
<evidence type="ECO:0000313" key="2">
    <source>
        <dbReference type="Proteomes" id="UP000295198"/>
    </source>
</evidence>
<accession>A0A4Q4ZJA2</accession>
<dbReference type="Proteomes" id="UP000295198">
    <property type="component" value="Unassembled WGS sequence"/>
</dbReference>